<feature type="binding site" evidence="9">
    <location>
        <position position="149"/>
    </location>
    <ligand>
        <name>1-deoxy-D-xylulose 5-phosphate</name>
        <dbReference type="ChEBI" id="CHEBI:57792"/>
    </ligand>
</feature>
<feature type="binding site" evidence="9">
    <location>
        <position position="148"/>
    </location>
    <ligand>
        <name>1-deoxy-D-xylulose 5-phosphate</name>
        <dbReference type="ChEBI" id="CHEBI:57792"/>
    </ligand>
</feature>
<dbReference type="Pfam" id="PF13288">
    <property type="entry name" value="DXPR_C"/>
    <property type="match status" value="1"/>
</dbReference>
<dbReference type="EMBL" id="JAGFNZ010000005">
    <property type="protein sequence ID" value="MBW7573726.1"/>
    <property type="molecule type" value="Genomic_DNA"/>
</dbReference>
<feature type="binding site" evidence="9">
    <location>
        <position position="219"/>
    </location>
    <ligand>
        <name>1-deoxy-D-xylulose 5-phosphate</name>
        <dbReference type="ChEBI" id="CHEBI:57792"/>
    </ligand>
</feature>
<feature type="binding site" evidence="9">
    <location>
        <position position="11"/>
    </location>
    <ligand>
        <name>NADPH</name>
        <dbReference type="ChEBI" id="CHEBI:57783"/>
    </ligand>
</feature>
<dbReference type="GO" id="GO:0030604">
    <property type="term" value="F:1-deoxy-D-xylulose-5-phosphate reductoisomerase activity"/>
    <property type="evidence" value="ECO:0007669"/>
    <property type="project" value="UniProtKB-EC"/>
</dbReference>
<dbReference type="PANTHER" id="PTHR30525:SF0">
    <property type="entry name" value="1-DEOXY-D-XYLULOSE 5-PHOSPHATE REDUCTOISOMERASE, CHLOROPLASTIC"/>
    <property type="match status" value="1"/>
</dbReference>
<keyword evidence="5 9" id="KW-0560">Oxidoreductase</keyword>
<feature type="domain" description="1-deoxy-D-xylulose 5-phosphate reductoisomerase C-terminal" evidence="11">
    <location>
        <begin position="143"/>
        <end position="227"/>
    </location>
</feature>
<evidence type="ECO:0000256" key="6">
    <source>
        <dbReference type="ARBA" id="ARBA00023211"/>
    </source>
</evidence>
<dbReference type="SUPFAM" id="SSF55347">
    <property type="entry name" value="Glyceraldehyde-3-phosphate dehydrogenase-like, C-terminal domain"/>
    <property type="match status" value="1"/>
</dbReference>
<name>A0ABS7DRK1_9FIRM</name>
<dbReference type="InterPro" id="IPR036169">
    <property type="entry name" value="DXPR_C_sf"/>
</dbReference>
<dbReference type="NCBIfam" id="NF009114">
    <property type="entry name" value="PRK12464.1"/>
    <property type="match status" value="1"/>
</dbReference>
<evidence type="ECO:0000256" key="8">
    <source>
        <dbReference type="ARBA" id="ARBA00048543"/>
    </source>
</evidence>
<dbReference type="Pfam" id="PF08436">
    <property type="entry name" value="DXP_redisom_C"/>
    <property type="match status" value="1"/>
</dbReference>
<keyword evidence="3 9" id="KW-0479">Metal-binding</keyword>
<accession>A0ABS7DRK1</accession>
<sequence length="383" mass="40947">MRRCLSILGSTGSIGTQTLDVVRGLNLKVCALAANANTALLEEQIREFKPELAAVFDESAAKKLKIAVADTPVKIVSGMEGLCEAAAMESADLILNSVVGMVGLVPTLTAIGAGKDVALANKETLVAGGSLVMEAARKNSVKIIPVDSEHSAVFQCLQGCPEKKALKRIILTASGGPFFGKSRDDLVQVTPEQALKHPNWNMGAKVTIDSATMMNKGLEIIEASWLFDMPASKISVVVHRESVVHSMIEYEDNSVIAQLGLPDMRIPIQYAITWPQRFPSPVGQLSLTDYGKLTFFEPDLQTFSCLAACKNAIERGGLAPAAANGANEVAVKLFLDGRISFLQIGDLVHRAMENQPDIQSVSSVDDILNADRSARDYVLNAVG</sequence>
<protein>
    <recommendedName>
        <fullName evidence="9">1-deoxy-D-xylulose 5-phosphate reductoisomerase</fullName>
        <shortName evidence="9">DXP reductoisomerase</shortName>
        <ecNumber evidence="9">1.1.1.267</ecNumber>
    </recommendedName>
    <alternativeName>
        <fullName evidence="9">1-deoxyxylulose-5-phosphate reductoisomerase</fullName>
    </alternativeName>
    <alternativeName>
        <fullName evidence="9">2-C-methyl-D-erythritol 4-phosphate synthase</fullName>
    </alternativeName>
</protein>
<evidence type="ECO:0000256" key="5">
    <source>
        <dbReference type="ARBA" id="ARBA00023002"/>
    </source>
</evidence>
<dbReference type="InterPro" id="IPR003821">
    <property type="entry name" value="DXP_reductoisomerase"/>
</dbReference>
<evidence type="ECO:0000256" key="4">
    <source>
        <dbReference type="ARBA" id="ARBA00022857"/>
    </source>
</evidence>
<keyword evidence="7 9" id="KW-0414">Isoprene biosynthesis</keyword>
<dbReference type="PANTHER" id="PTHR30525">
    <property type="entry name" value="1-DEOXY-D-XYLULOSE 5-PHOSPHATE REDUCTOISOMERASE"/>
    <property type="match status" value="1"/>
</dbReference>
<evidence type="ECO:0000313" key="13">
    <source>
        <dbReference type="EMBL" id="MBW7573726.1"/>
    </source>
</evidence>
<feature type="binding site" evidence="9">
    <location>
        <position position="14"/>
    </location>
    <ligand>
        <name>NADPH</name>
        <dbReference type="ChEBI" id="CHEBI:57783"/>
    </ligand>
</feature>
<proteinExistence type="inferred from homology"/>
<feature type="binding site" evidence="9">
    <location>
        <position position="122"/>
    </location>
    <ligand>
        <name>1-deoxy-D-xylulose 5-phosphate</name>
        <dbReference type="ChEBI" id="CHEBI:57792"/>
    </ligand>
</feature>
<feature type="binding site" evidence="9">
    <location>
        <position position="149"/>
    </location>
    <ligand>
        <name>Mn(2+)</name>
        <dbReference type="ChEBI" id="CHEBI:29035"/>
    </ligand>
</feature>
<evidence type="ECO:0000259" key="11">
    <source>
        <dbReference type="Pfam" id="PF08436"/>
    </source>
</evidence>
<comment type="function">
    <text evidence="9">Catalyzes the NADPH-dependent rearrangement and reduction of 1-deoxy-D-xylulose-5-phosphate (DXP) to 2-C-methyl-D-erythritol 4-phosphate (MEP).</text>
</comment>
<feature type="binding site" evidence="9">
    <location>
        <position position="121"/>
    </location>
    <ligand>
        <name>NADPH</name>
        <dbReference type="ChEBI" id="CHEBI:57783"/>
    </ligand>
</feature>
<feature type="binding site" evidence="9">
    <location>
        <position position="37"/>
    </location>
    <ligand>
        <name>NADPH</name>
        <dbReference type="ChEBI" id="CHEBI:57783"/>
    </ligand>
</feature>
<dbReference type="NCBIfam" id="TIGR00243">
    <property type="entry name" value="Dxr"/>
    <property type="match status" value="1"/>
</dbReference>
<evidence type="ECO:0000313" key="14">
    <source>
        <dbReference type="Proteomes" id="UP000719942"/>
    </source>
</evidence>
<keyword evidence="6 9" id="KW-0464">Manganese</keyword>
<keyword evidence="14" id="KW-1185">Reference proteome</keyword>
<feature type="binding site" evidence="9">
    <location>
        <position position="174"/>
    </location>
    <ligand>
        <name>1-deoxy-D-xylulose 5-phosphate</name>
        <dbReference type="ChEBI" id="CHEBI:57792"/>
    </ligand>
</feature>
<evidence type="ECO:0000256" key="9">
    <source>
        <dbReference type="HAMAP-Rule" id="MF_00183"/>
    </source>
</evidence>
<evidence type="ECO:0000256" key="1">
    <source>
        <dbReference type="ARBA" id="ARBA00005094"/>
    </source>
</evidence>
<feature type="binding site" evidence="9">
    <location>
        <position position="215"/>
    </location>
    <ligand>
        <name>1-deoxy-D-xylulose 5-phosphate</name>
        <dbReference type="ChEBI" id="CHEBI:57792"/>
    </ligand>
</feature>
<feature type="binding site" evidence="9">
    <location>
        <position position="123"/>
    </location>
    <ligand>
        <name>NADPH</name>
        <dbReference type="ChEBI" id="CHEBI:57783"/>
    </ligand>
</feature>
<dbReference type="Gene3D" id="3.40.50.720">
    <property type="entry name" value="NAD(P)-binding Rossmann-like Domain"/>
    <property type="match status" value="1"/>
</dbReference>
<dbReference type="InterPro" id="IPR036291">
    <property type="entry name" value="NAD(P)-bd_dom_sf"/>
</dbReference>
<feature type="domain" description="DXP reductoisomerase C-terminal" evidence="12">
    <location>
        <begin position="259"/>
        <end position="376"/>
    </location>
</feature>
<feature type="binding site" evidence="9">
    <location>
        <position position="210"/>
    </location>
    <ligand>
        <name>1-deoxy-D-xylulose 5-phosphate</name>
        <dbReference type="ChEBI" id="CHEBI:57792"/>
    </ligand>
</feature>
<evidence type="ECO:0000259" key="10">
    <source>
        <dbReference type="Pfam" id="PF02670"/>
    </source>
</evidence>
<feature type="binding site" evidence="9">
    <location>
        <position position="216"/>
    </location>
    <ligand>
        <name>1-deoxy-D-xylulose 5-phosphate</name>
        <dbReference type="ChEBI" id="CHEBI:57792"/>
    </ligand>
</feature>
<evidence type="ECO:0000259" key="12">
    <source>
        <dbReference type="Pfam" id="PF13288"/>
    </source>
</evidence>
<dbReference type="RefSeq" id="WP_219966119.1">
    <property type="nucleotide sequence ID" value="NZ_JAGFNZ010000005.1"/>
</dbReference>
<feature type="binding site" evidence="9">
    <location>
        <position position="147"/>
    </location>
    <ligand>
        <name>Mn(2+)</name>
        <dbReference type="ChEBI" id="CHEBI:29035"/>
    </ligand>
</feature>
<comment type="caution">
    <text evidence="9">Lacks conserved residue(s) required for the propagation of feature annotation.</text>
</comment>
<keyword evidence="4 9" id="KW-0521">NADP</keyword>
<evidence type="ECO:0000256" key="3">
    <source>
        <dbReference type="ARBA" id="ARBA00022723"/>
    </source>
</evidence>
<feature type="binding site" evidence="9">
    <location>
        <position position="197"/>
    </location>
    <ligand>
        <name>1-deoxy-D-xylulose 5-phosphate</name>
        <dbReference type="ChEBI" id="CHEBI:57792"/>
    </ligand>
</feature>
<dbReference type="EC" id="1.1.1.267" evidence="9"/>
<feature type="domain" description="1-deoxy-D-xylulose 5-phosphate reductoisomerase N-terminal" evidence="10">
    <location>
        <begin position="5"/>
        <end position="129"/>
    </location>
</feature>
<comment type="cofactor">
    <cofactor evidence="9">
        <name>Mg(2+)</name>
        <dbReference type="ChEBI" id="CHEBI:18420"/>
    </cofactor>
    <cofactor evidence="9">
        <name>Mn(2+)</name>
        <dbReference type="ChEBI" id="CHEBI:29035"/>
    </cofactor>
</comment>
<comment type="catalytic activity">
    <reaction evidence="8">
        <text>2-C-methyl-D-erythritol 4-phosphate + NADP(+) = 1-deoxy-D-xylulose 5-phosphate + NADPH + H(+)</text>
        <dbReference type="Rhea" id="RHEA:13717"/>
        <dbReference type="ChEBI" id="CHEBI:15378"/>
        <dbReference type="ChEBI" id="CHEBI:57783"/>
        <dbReference type="ChEBI" id="CHEBI:57792"/>
        <dbReference type="ChEBI" id="CHEBI:58262"/>
        <dbReference type="ChEBI" id="CHEBI:58349"/>
        <dbReference type="EC" id="1.1.1.267"/>
    </reaction>
    <physiologicalReaction direction="right-to-left" evidence="8">
        <dbReference type="Rhea" id="RHEA:13719"/>
    </physiologicalReaction>
</comment>
<gene>
    <name evidence="9" type="primary">dxr</name>
    <name evidence="13" type="ORF">J5W02_12990</name>
</gene>
<dbReference type="Gene3D" id="1.10.1740.10">
    <property type="match status" value="1"/>
</dbReference>
<dbReference type="SUPFAM" id="SSF51735">
    <property type="entry name" value="NAD(P)-binding Rossmann-fold domains"/>
    <property type="match status" value="1"/>
</dbReference>
<evidence type="ECO:0000256" key="2">
    <source>
        <dbReference type="ARBA" id="ARBA00006825"/>
    </source>
</evidence>
<feature type="binding site" evidence="9">
    <location>
        <position position="12"/>
    </location>
    <ligand>
        <name>NADPH</name>
        <dbReference type="ChEBI" id="CHEBI:57783"/>
    </ligand>
</feature>
<dbReference type="Proteomes" id="UP000719942">
    <property type="component" value="Unassembled WGS sequence"/>
</dbReference>
<comment type="pathway">
    <text evidence="1 9">Isoprenoid biosynthesis; isopentenyl diphosphate biosynthesis via DXP pathway; isopentenyl diphosphate from 1-deoxy-D-xylulose 5-phosphate: step 1/6.</text>
</comment>
<feature type="binding site" evidence="9">
    <location>
        <position position="203"/>
    </location>
    <ligand>
        <name>NADPH</name>
        <dbReference type="ChEBI" id="CHEBI:57783"/>
    </ligand>
</feature>
<keyword evidence="9" id="KW-0460">Magnesium</keyword>
<dbReference type="Pfam" id="PF02670">
    <property type="entry name" value="DXP_reductoisom"/>
    <property type="match status" value="1"/>
</dbReference>
<comment type="caution">
    <text evidence="13">The sequence shown here is derived from an EMBL/GenBank/DDBJ whole genome shotgun (WGS) entry which is preliminary data.</text>
</comment>
<dbReference type="InterPro" id="IPR026877">
    <property type="entry name" value="DXPR_C"/>
</dbReference>
<dbReference type="HAMAP" id="MF_00183">
    <property type="entry name" value="DXP_reductoisom"/>
    <property type="match status" value="1"/>
</dbReference>
<comment type="similarity">
    <text evidence="2 9">Belongs to the DXR family.</text>
</comment>
<dbReference type="InterPro" id="IPR013644">
    <property type="entry name" value="DXP_reductoisomerase_C"/>
</dbReference>
<dbReference type="SUPFAM" id="SSF69055">
    <property type="entry name" value="1-deoxy-D-xylulose-5-phosphate reductoisomerase, C-terminal domain"/>
    <property type="match status" value="1"/>
</dbReference>
<dbReference type="PIRSF" id="PIRSF006205">
    <property type="entry name" value="Dxp_reductismrs"/>
    <property type="match status" value="1"/>
</dbReference>
<evidence type="ECO:0000256" key="7">
    <source>
        <dbReference type="ARBA" id="ARBA00023229"/>
    </source>
</evidence>
<feature type="binding site" evidence="9">
    <location>
        <position position="219"/>
    </location>
    <ligand>
        <name>Mn(2+)</name>
        <dbReference type="ChEBI" id="CHEBI:29035"/>
    </ligand>
</feature>
<feature type="binding site" evidence="9">
    <location>
        <position position="13"/>
    </location>
    <ligand>
        <name>NADPH</name>
        <dbReference type="ChEBI" id="CHEBI:57783"/>
    </ligand>
</feature>
<dbReference type="InterPro" id="IPR013512">
    <property type="entry name" value="DXP_reductoisomerase_N"/>
</dbReference>
<reference evidence="13 14" key="1">
    <citation type="submission" date="2021-03" db="EMBL/GenBank/DDBJ databases">
        <title>Caproiciproducens sp. nov. isolated from feces of cow.</title>
        <authorList>
            <person name="Choi J.-Y."/>
        </authorList>
    </citation>
    <scope>NUCLEOTIDE SEQUENCE [LARGE SCALE GENOMIC DNA]</scope>
    <source>
        <strain evidence="13 14">AGMB10547</strain>
    </source>
</reference>
<organism evidence="13 14">
    <name type="scientific">Caproiciproducens faecalis</name>
    <dbReference type="NCBI Taxonomy" id="2820301"/>
    <lineage>
        <taxon>Bacteria</taxon>
        <taxon>Bacillati</taxon>
        <taxon>Bacillota</taxon>
        <taxon>Clostridia</taxon>
        <taxon>Eubacteriales</taxon>
        <taxon>Acutalibacteraceae</taxon>
        <taxon>Caproiciproducens</taxon>
    </lineage>
</organism>